<reference evidence="1 2" key="1">
    <citation type="journal article" date="2022" name="Plant J.">
        <title>Chromosome-level genome of Camellia lanceoleosa provides a valuable resource for understanding genome evolution and self-incompatibility.</title>
        <authorList>
            <person name="Gong W."/>
            <person name="Xiao S."/>
            <person name="Wang L."/>
            <person name="Liao Z."/>
            <person name="Chang Y."/>
            <person name="Mo W."/>
            <person name="Hu G."/>
            <person name="Li W."/>
            <person name="Zhao G."/>
            <person name="Zhu H."/>
            <person name="Hu X."/>
            <person name="Ji K."/>
            <person name="Xiang X."/>
            <person name="Song Q."/>
            <person name="Yuan D."/>
            <person name="Jin S."/>
            <person name="Zhang L."/>
        </authorList>
    </citation>
    <scope>NUCLEOTIDE SEQUENCE [LARGE SCALE GENOMIC DNA]</scope>
    <source>
        <strain evidence="1">SQ_2022a</strain>
    </source>
</reference>
<gene>
    <name evidence="1" type="ORF">LOK49_LG14G01689</name>
</gene>
<evidence type="ECO:0000313" key="2">
    <source>
        <dbReference type="Proteomes" id="UP001060215"/>
    </source>
</evidence>
<evidence type="ECO:0000313" key="1">
    <source>
        <dbReference type="EMBL" id="KAI7986492.1"/>
    </source>
</evidence>
<comment type="caution">
    <text evidence="1">The sequence shown here is derived from an EMBL/GenBank/DDBJ whole genome shotgun (WGS) entry which is preliminary data.</text>
</comment>
<proteinExistence type="predicted"/>
<protein>
    <submittedName>
        <fullName evidence="1">Uncharacterized protein</fullName>
    </submittedName>
</protein>
<dbReference type="EMBL" id="CM045772">
    <property type="protein sequence ID" value="KAI7986492.1"/>
    <property type="molecule type" value="Genomic_DNA"/>
</dbReference>
<organism evidence="1 2">
    <name type="scientific">Camellia lanceoleosa</name>
    <dbReference type="NCBI Taxonomy" id="1840588"/>
    <lineage>
        <taxon>Eukaryota</taxon>
        <taxon>Viridiplantae</taxon>
        <taxon>Streptophyta</taxon>
        <taxon>Embryophyta</taxon>
        <taxon>Tracheophyta</taxon>
        <taxon>Spermatophyta</taxon>
        <taxon>Magnoliopsida</taxon>
        <taxon>eudicotyledons</taxon>
        <taxon>Gunneridae</taxon>
        <taxon>Pentapetalae</taxon>
        <taxon>asterids</taxon>
        <taxon>Ericales</taxon>
        <taxon>Theaceae</taxon>
        <taxon>Camellia</taxon>
    </lineage>
</organism>
<keyword evidence="2" id="KW-1185">Reference proteome</keyword>
<accession>A0ACC0FEF3</accession>
<dbReference type="Proteomes" id="UP001060215">
    <property type="component" value="Chromosome 15"/>
</dbReference>
<name>A0ACC0FEF3_9ERIC</name>
<sequence length="81" mass="9127">MEMERLRSGTVALETMVVVAALIAQKSLSWLLFAFGSLPIDIDLFMDALRADKRFPLVMVMEKDSILAREISVLWVDNGLK</sequence>